<dbReference type="EMBL" id="CP044205">
    <property type="protein sequence ID" value="QFY41471.1"/>
    <property type="molecule type" value="Genomic_DNA"/>
</dbReference>
<proteinExistence type="predicted"/>
<protein>
    <submittedName>
        <fullName evidence="1">Nitrogen fixation protein NifQ</fullName>
    </submittedName>
</protein>
<dbReference type="Proteomes" id="UP000325755">
    <property type="component" value="Chromosome"/>
</dbReference>
<dbReference type="GO" id="GO:0009399">
    <property type="term" value="P:nitrogen fixation"/>
    <property type="evidence" value="ECO:0007669"/>
    <property type="project" value="InterPro"/>
</dbReference>
<keyword evidence="2" id="KW-1185">Reference proteome</keyword>
<dbReference type="InterPro" id="IPR006975">
    <property type="entry name" value="NifQ"/>
</dbReference>
<evidence type="ECO:0000313" key="2">
    <source>
        <dbReference type="Proteomes" id="UP000325755"/>
    </source>
</evidence>
<evidence type="ECO:0000313" key="1">
    <source>
        <dbReference type="EMBL" id="QFY41471.1"/>
    </source>
</evidence>
<dbReference type="KEGG" id="mmob:F6R98_01565"/>
<reference evidence="1 2" key="1">
    <citation type="submission" date="2019-09" db="EMBL/GenBank/DDBJ databases">
        <title>Ecophysiology of the spiral-shaped methanotroph Methylospira mobilis as revealed by the complete genome sequence.</title>
        <authorList>
            <person name="Oshkin I.Y."/>
            <person name="Dedysh S.N."/>
            <person name="Miroshnikov K."/>
            <person name="Danilova O.V."/>
            <person name="Hakobyan A."/>
            <person name="Liesack W."/>
        </authorList>
    </citation>
    <scope>NUCLEOTIDE SEQUENCE [LARGE SCALE GENOMIC DNA]</scope>
    <source>
        <strain evidence="1 2">Shm1</strain>
    </source>
</reference>
<dbReference type="AlphaFoldDB" id="A0A5Q0BGY4"/>
<dbReference type="InParanoid" id="A0A5Q0BGY4"/>
<dbReference type="RefSeq" id="WP_153247452.1">
    <property type="nucleotide sequence ID" value="NZ_CP044205.1"/>
</dbReference>
<organism evidence="1 2">
    <name type="scientific">Candidatus Methylospira mobilis</name>
    <dbReference type="NCBI Taxonomy" id="1808979"/>
    <lineage>
        <taxon>Bacteria</taxon>
        <taxon>Pseudomonadati</taxon>
        <taxon>Pseudomonadota</taxon>
        <taxon>Gammaproteobacteria</taxon>
        <taxon>Methylococcales</taxon>
        <taxon>Methylococcaceae</taxon>
        <taxon>Candidatus Methylospira</taxon>
    </lineage>
</organism>
<accession>A0A5Q0BGY4</accession>
<name>A0A5Q0BGY4_9GAMM</name>
<dbReference type="GO" id="GO:0030151">
    <property type="term" value="F:molybdenum ion binding"/>
    <property type="evidence" value="ECO:0007669"/>
    <property type="project" value="InterPro"/>
</dbReference>
<dbReference type="OrthoDB" id="192277at2"/>
<gene>
    <name evidence="1" type="ORF">F6R98_01565</name>
</gene>
<sequence>MQVQGFIKHSIKAAAAQNASLQPRAQAYQTGAPFAVAVPHKQTAEQIYQSLARHAHSASPNAEWVARILSSWHAGRGALPDYLGLLPEEFQALQKHLYGRALLSGISTVGREPDFSRMLERDDLKRLMMQSSAYPGRAETAWMAGILIAGCLGSDHLWQDLGLWNRSDLSGLVRYNFPELAAKNTRDMKWKKFIYKQLCEAEGVYVCRAPSCDVCIDHAGCFGPEE</sequence>
<dbReference type="Pfam" id="PF04891">
    <property type="entry name" value="NifQ"/>
    <property type="match status" value="1"/>
</dbReference>